<evidence type="ECO:0000313" key="3">
    <source>
        <dbReference type="Proteomes" id="UP001553031"/>
    </source>
</evidence>
<gene>
    <name evidence="2" type="primary">yidD</name>
    <name evidence="2" type="ORF">AB0O96_09460</name>
</gene>
<comment type="function">
    <text evidence="1">Could be involved in insertion of integral membrane proteins into the membrane.</text>
</comment>
<dbReference type="EMBL" id="JBFBLL010000005">
    <property type="protein sequence ID" value="MEV8158417.1"/>
    <property type="molecule type" value="Genomic_DNA"/>
</dbReference>
<dbReference type="PANTHER" id="PTHR33383:SF1">
    <property type="entry name" value="MEMBRANE PROTEIN INSERTION EFFICIENCY FACTOR-RELATED"/>
    <property type="match status" value="1"/>
</dbReference>
<comment type="caution">
    <text evidence="2">The sequence shown here is derived from an EMBL/GenBank/DDBJ whole genome shotgun (WGS) entry which is preliminary data.</text>
</comment>
<dbReference type="Proteomes" id="UP001553031">
    <property type="component" value="Unassembled WGS sequence"/>
</dbReference>
<keyword evidence="1" id="KW-0472">Membrane</keyword>
<dbReference type="NCBIfam" id="TIGR00278">
    <property type="entry name" value="membrane protein insertion efficiency factor YidD"/>
    <property type="match status" value="1"/>
</dbReference>
<sequence>MTSPLTPEQILARAPHEYNVPRGVVQAVLRAPQNLCIALLKLYRTIVSPLYGDVCRYFPSCSAYALEAFTRHGAVRGLGLTVSRLLRCHPWAAGGIDRVPSGGREFVSLADTPKIVLLNHPNLVRDHAHDCPARHHAAQGANAR</sequence>
<accession>A0ABV3KDT9</accession>
<dbReference type="PANTHER" id="PTHR33383">
    <property type="entry name" value="MEMBRANE PROTEIN INSERTION EFFICIENCY FACTOR-RELATED"/>
    <property type="match status" value="1"/>
</dbReference>
<protein>
    <recommendedName>
        <fullName evidence="1">Putative membrane protein insertion efficiency factor</fullName>
    </recommendedName>
</protein>
<comment type="similarity">
    <text evidence="1">Belongs to the UPF0161 family.</text>
</comment>
<name>A0ABV3KDT9_9MICC</name>
<keyword evidence="1" id="KW-1003">Cell membrane</keyword>
<organism evidence="2 3">
    <name type="scientific">Kocuria salsicia</name>
    <dbReference type="NCBI Taxonomy" id="664639"/>
    <lineage>
        <taxon>Bacteria</taxon>
        <taxon>Bacillati</taxon>
        <taxon>Actinomycetota</taxon>
        <taxon>Actinomycetes</taxon>
        <taxon>Micrococcales</taxon>
        <taxon>Micrococcaceae</taxon>
        <taxon>Kocuria</taxon>
    </lineage>
</organism>
<dbReference type="Pfam" id="PF01809">
    <property type="entry name" value="YidD"/>
    <property type="match status" value="1"/>
</dbReference>
<dbReference type="RefSeq" id="WP_244944844.1">
    <property type="nucleotide sequence ID" value="NZ_BAAARF010000008.1"/>
</dbReference>
<dbReference type="SMART" id="SM01234">
    <property type="entry name" value="Haemolytic"/>
    <property type="match status" value="1"/>
</dbReference>
<keyword evidence="3" id="KW-1185">Reference proteome</keyword>
<evidence type="ECO:0000313" key="2">
    <source>
        <dbReference type="EMBL" id="MEV8158417.1"/>
    </source>
</evidence>
<evidence type="ECO:0000256" key="1">
    <source>
        <dbReference type="HAMAP-Rule" id="MF_00386"/>
    </source>
</evidence>
<dbReference type="HAMAP" id="MF_00386">
    <property type="entry name" value="UPF0161_YidD"/>
    <property type="match status" value="1"/>
</dbReference>
<comment type="subcellular location">
    <subcellularLocation>
        <location evidence="1">Cell membrane</location>
        <topology evidence="1">Peripheral membrane protein</topology>
        <orientation evidence="1">Cytoplasmic side</orientation>
    </subcellularLocation>
</comment>
<proteinExistence type="inferred from homology"/>
<reference evidence="2 3" key="1">
    <citation type="submission" date="2024-06" db="EMBL/GenBank/DDBJ databases">
        <title>The Natural Products Discovery Center: Release of the First 8490 Sequenced Strains for Exploring Actinobacteria Biosynthetic Diversity.</title>
        <authorList>
            <person name="Kalkreuter E."/>
            <person name="Kautsar S.A."/>
            <person name="Yang D."/>
            <person name="Bader C.D."/>
            <person name="Teijaro C.N."/>
            <person name="Fluegel L."/>
            <person name="Davis C.M."/>
            <person name="Simpson J.R."/>
            <person name="Lauterbach L."/>
            <person name="Steele A.D."/>
            <person name="Gui C."/>
            <person name="Meng S."/>
            <person name="Li G."/>
            <person name="Viehrig K."/>
            <person name="Ye F."/>
            <person name="Su P."/>
            <person name="Kiefer A.F."/>
            <person name="Nichols A."/>
            <person name="Cepeda A.J."/>
            <person name="Yan W."/>
            <person name="Fan B."/>
            <person name="Jiang Y."/>
            <person name="Adhikari A."/>
            <person name="Zheng C.-J."/>
            <person name="Schuster L."/>
            <person name="Cowan T.M."/>
            <person name="Smanski M.J."/>
            <person name="Chevrette M.G."/>
            <person name="De Carvalho L.P.S."/>
            <person name="Shen B."/>
        </authorList>
    </citation>
    <scope>NUCLEOTIDE SEQUENCE [LARGE SCALE GENOMIC DNA]</scope>
    <source>
        <strain evidence="2 3">NPDC079179</strain>
    </source>
</reference>
<dbReference type="InterPro" id="IPR002696">
    <property type="entry name" value="Membr_insert_effic_factor_YidD"/>
</dbReference>